<dbReference type="InterPro" id="IPR036551">
    <property type="entry name" value="Flavin_trans-like"/>
</dbReference>
<evidence type="ECO:0000256" key="5">
    <source>
        <dbReference type="ARBA" id="ARBA00082063"/>
    </source>
</evidence>
<dbReference type="AlphaFoldDB" id="A0A1B6FE18"/>
<reference evidence="7" key="1">
    <citation type="submission" date="2015-11" db="EMBL/GenBank/DDBJ databases">
        <title>De novo transcriptome assembly of four potential Pierce s Disease insect vectors from Arizona vineyards.</title>
        <authorList>
            <person name="Tassone E.E."/>
        </authorList>
    </citation>
    <scope>NUCLEOTIDE SEQUENCE</scope>
</reference>
<evidence type="ECO:0000256" key="4">
    <source>
        <dbReference type="ARBA" id="ARBA00070201"/>
    </source>
</evidence>
<dbReference type="FunFam" id="3.40.50.1950:FF:000004">
    <property type="entry name" value="Phosphopantothenoylcysteine decarboxylase"/>
    <property type="match status" value="1"/>
</dbReference>
<dbReference type="Pfam" id="PF02441">
    <property type="entry name" value="Flavoprotein"/>
    <property type="match status" value="1"/>
</dbReference>
<dbReference type="GO" id="GO:0010181">
    <property type="term" value="F:FMN binding"/>
    <property type="evidence" value="ECO:0007669"/>
    <property type="project" value="TreeGrafter"/>
</dbReference>
<dbReference type="PANTHER" id="PTHR14359:SF6">
    <property type="entry name" value="PHOSPHOPANTOTHENOYLCYSTEINE DECARBOXYLASE"/>
    <property type="match status" value="1"/>
</dbReference>
<sequence length="179" mass="19906">MEKKKVLVGCCGSVATIKLPILINSLLDRNCEVEVVMTQHALHFVSLADISPLVKVHVDENEWTTWKQRGDPVLHIELGRWADLLVIAPLDANTLAKMANGLCDNLLTCVVRAWDVRKPLFFCPAMNTRMWEHPITSGHVNLLKSWGYQEIPCISKTLMCGDTGTGAMAEVDTIVQTIL</sequence>
<evidence type="ECO:0000313" key="7">
    <source>
        <dbReference type="EMBL" id="JAS48459.1"/>
    </source>
</evidence>
<dbReference type="PANTHER" id="PTHR14359">
    <property type="entry name" value="HOMO-OLIGOMERIC FLAVIN CONTAINING CYS DECARBOXYLASE FAMILY"/>
    <property type="match status" value="1"/>
</dbReference>
<dbReference type="InterPro" id="IPR003382">
    <property type="entry name" value="Flavoprotein"/>
</dbReference>
<evidence type="ECO:0000256" key="3">
    <source>
        <dbReference type="ARBA" id="ARBA00056708"/>
    </source>
</evidence>
<name>A0A1B6FE18_9HEMI</name>
<keyword evidence="1" id="KW-0173">Coenzyme A biosynthesis</keyword>
<dbReference type="GO" id="GO:0015937">
    <property type="term" value="P:coenzyme A biosynthetic process"/>
    <property type="evidence" value="ECO:0007669"/>
    <property type="project" value="UniProtKB-KW"/>
</dbReference>
<dbReference type="Gene3D" id="3.40.50.1950">
    <property type="entry name" value="Flavin prenyltransferase-like"/>
    <property type="match status" value="1"/>
</dbReference>
<comment type="function">
    <text evidence="3">Catalyzes the decarboxylation of the cysteine moiety of 4-phosphopantothenoylcysteine to form 4'-phosphopantotheine and this reaction forms part of the biosynthesis of coenzyme A.</text>
</comment>
<dbReference type="EMBL" id="GECZ01021310">
    <property type="protein sequence ID" value="JAS48459.1"/>
    <property type="molecule type" value="Transcribed_RNA"/>
</dbReference>
<accession>A0A1B6FE18</accession>
<evidence type="ECO:0000256" key="2">
    <source>
        <dbReference type="ARBA" id="ARBA00038350"/>
    </source>
</evidence>
<gene>
    <name evidence="7" type="ORF">g.20171</name>
</gene>
<dbReference type="SUPFAM" id="SSF52507">
    <property type="entry name" value="Homo-oligomeric flavin-containing Cys decarboxylases, HFCD"/>
    <property type="match status" value="1"/>
</dbReference>
<comment type="similarity">
    <text evidence="2">Belongs to the HFCD (homooligomeric flavin containing Cys decarboxylase) superfamily.</text>
</comment>
<evidence type="ECO:0000259" key="6">
    <source>
        <dbReference type="Pfam" id="PF02441"/>
    </source>
</evidence>
<proteinExistence type="inferred from homology"/>
<dbReference type="GO" id="GO:0004633">
    <property type="term" value="F:phosphopantothenoylcysteine decarboxylase activity"/>
    <property type="evidence" value="ECO:0007669"/>
    <property type="project" value="TreeGrafter"/>
</dbReference>
<dbReference type="GO" id="GO:0071513">
    <property type="term" value="C:phosphopantothenoylcysteine decarboxylase complex"/>
    <property type="evidence" value="ECO:0007669"/>
    <property type="project" value="TreeGrafter"/>
</dbReference>
<organism evidence="7">
    <name type="scientific">Cuerna arida</name>
    <dbReference type="NCBI Taxonomy" id="1464854"/>
    <lineage>
        <taxon>Eukaryota</taxon>
        <taxon>Metazoa</taxon>
        <taxon>Ecdysozoa</taxon>
        <taxon>Arthropoda</taxon>
        <taxon>Hexapoda</taxon>
        <taxon>Insecta</taxon>
        <taxon>Pterygota</taxon>
        <taxon>Neoptera</taxon>
        <taxon>Paraneoptera</taxon>
        <taxon>Hemiptera</taxon>
        <taxon>Auchenorrhyncha</taxon>
        <taxon>Membracoidea</taxon>
        <taxon>Cicadellidae</taxon>
        <taxon>Cicadellinae</taxon>
        <taxon>Proconiini</taxon>
        <taxon>Cuerna</taxon>
    </lineage>
</organism>
<protein>
    <recommendedName>
        <fullName evidence="4">Phosphopantothenoylcysteine decarboxylase</fullName>
    </recommendedName>
    <alternativeName>
        <fullName evidence="5">CoaC</fullName>
    </alternativeName>
</protein>
<feature type="domain" description="Flavoprotein" evidence="6">
    <location>
        <begin position="4"/>
        <end position="178"/>
    </location>
</feature>
<evidence type="ECO:0000256" key="1">
    <source>
        <dbReference type="ARBA" id="ARBA00022993"/>
    </source>
</evidence>